<keyword evidence="14" id="KW-1185">Reference proteome</keyword>
<keyword evidence="5 12" id="KW-0812">Transmembrane</keyword>
<feature type="transmembrane region" description="Helical" evidence="12">
    <location>
        <begin position="159"/>
        <end position="181"/>
    </location>
</feature>
<evidence type="ECO:0000256" key="7">
    <source>
        <dbReference type="ARBA" id="ARBA00023053"/>
    </source>
</evidence>
<feature type="transmembrane region" description="Helical" evidence="12">
    <location>
        <begin position="132"/>
        <end position="153"/>
    </location>
</feature>
<dbReference type="GO" id="GO:0006814">
    <property type="term" value="P:sodium ion transport"/>
    <property type="evidence" value="ECO:0007669"/>
    <property type="project" value="UniProtKB-KW"/>
</dbReference>
<evidence type="ECO:0000256" key="6">
    <source>
        <dbReference type="ARBA" id="ARBA00022989"/>
    </source>
</evidence>
<dbReference type="InterPro" id="IPR038377">
    <property type="entry name" value="Na/Glc_symporter_sf"/>
</dbReference>
<comment type="subcellular location">
    <subcellularLocation>
        <location evidence="1">Cell membrane</location>
        <topology evidence="1">Multi-pass membrane protein</topology>
    </subcellularLocation>
</comment>
<keyword evidence="7" id="KW-0915">Sodium</keyword>
<evidence type="ECO:0000256" key="2">
    <source>
        <dbReference type="ARBA" id="ARBA00006434"/>
    </source>
</evidence>
<dbReference type="PROSITE" id="PS50283">
    <property type="entry name" value="NA_SOLUT_SYMP_3"/>
    <property type="match status" value="1"/>
</dbReference>
<feature type="transmembrane region" description="Helical" evidence="12">
    <location>
        <begin position="284"/>
        <end position="309"/>
    </location>
</feature>
<evidence type="ECO:0000256" key="10">
    <source>
        <dbReference type="ARBA" id="ARBA00023201"/>
    </source>
</evidence>
<keyword evidence="9 12" id="KW-0472">Membrane</keyword>
<reference evidence="13" key="2">
    <citation type="journal article" date="2023" name="Commun. Biol.">
        <title>Intrasexual cuticular hydrocarbon dimorphism in a wasp sheds light on hydrocarbon biosynthesis genes in Hymenoptera.</title>
        <authorList>
            <person name="Moris V.C."/>
            <person name="Podsiadlowski L."/>
            <person name="Martin S."/>
            <person name="Oeyen J.P."/>
            <person name="Donath A."/>
            <person name="Petersen M."/>
            <person name="Wilbrandt J."/>
            <person name="Misof B."/>
            <person name="Liedtke D."/>
            <person name="Thamm M."/>
            <person name="Scheiner R."/>
            <person name="Schmitt T."/>
            <person name="Niehuis O."/>
        </authorList>
    </citation>
    <scope>NUCLEOTIDE SEQUENCE</scope>
    <source>
        <strain evidence="13">GBR_01_08_01A</strain>
    </source>
</reference>
<dbReference type="GO" id="GO:0015293">
    <property type="term" value="F:symporter activity"/>
    <property type="evidence" value="ECO:0007669"/>
    <property type="project" value="TreeGrafter"/>
</dbReference>
<dbReference type="GO" id="GO:0005886">
    <property type="term" value="C:plasma membrane"/>
    <property type="evidence" value="ECO:0007669"/>
    <property type="project" value="UniProtKB-SubCell"/>
</dbReference>
<evidence type="ECO:0000256" key="8">
    <source>
        <dbReference type="ARBA" id="ARBA00023065"/>
    </source>
</evidence>
<accession>A0AAD9RTX7</accession>
<gene>
    <name evidence="13" type="ORF">KPH14_010471</name>
</gene>
<dbReference type="Pfam" id="PF00474">
    <property type="entry name" value="SSF"/>
    <property type="match status" value="1"/>
</dbReference>
<evidence type="ECO:0000256" key="3">
    <source>
        <dbReference type="ARBA" id="ARBA00022448"/>
    </source>
</evidence>
<reference evidence="13" key="1">
    <citation type="submission" date="2021-08" db="EMBL/GenBank/DDBJ databases">
        <authorList>
            <person name="Misof B."/>
            <person name="Oliver O."/>
            <person name="Podsiadlowski L."/>
            <person name="Donath A."/>
            <person name="Peters R."/>
            <person name="Mayer C."/>
            <person name="Rust J."/>
            <person name="Gunkel S."/>
            <person name="Lesny P."/>
            <person name="Martin S."/>
            <person name="Oeyen J.P."/>
            <person name="Petersen M."/>
            <person name="Panagiotis P."/>
            <person name="Wilbrandt J."/>
            <person name="Tanja T."/>
        </authorList>
    </citation>
    <scope>NUCLEOTIDE SEQUENCE</scope>
    <source>
        <strain evidence="13">GBR_01_08_01A</strain>
        <tissue evidence="13">Thorax + abdomen</tissue>
    </source>
</reference>
<proteinExistence type="inferred from homology"/>
<feature type="transmembrane region" description="Helical" evidence="12">
    <location>
        <begin position="514"/>
        <end position="536"/>
    </location>
</feature>
<evidence type="ECO:0000256" key="12">
    <source>
        <dbReference type="SAM" id="Phobius"/>
    </source>
</evidence>
<dbReference type="Proteomes" id="UP001258017">
    <property type="component" value="Unassembled WGS sequence"/>
</dbReference>
<feature type="transmembrane region" description="Helical" evidence="12">
    <location>
        <begin position="57"/>
        <end position="77"/>
    </location>
</feature>
<feature type="transmembrane region" description="Helical" evidence="12">
    <location>
        <begin position="89"/>
        <end position="111"/>
    </location>
</feature>
<keyword evidence="10" id="KW-0739">Sodium transport</keyword>
<dbReference type="NCBIfam" id="TIGR00813">
    <property type="entry name" value="sss"/>
    <property type="match status" value="1"/>
</dbReference>
<keyword evidence="8" id="KW-0406">Ion transport</keyword>
<dbReference type="CDD" id="cd11492">
    <property type="entry name" value="SLC5sbd_NIS-SMVT"/>
    <property type="match status" value="1"/>
</dbReference>
<evidence type="ECO:0000256" key="11">
    <source>
        <dbReference type="RuleBase" id="RU362091"/>
    </source>
</evidence>
<feature type="transmembrane region" description="Helical" evidence="12">
    <location>
        <begin position="389"/>
        <end position="411"/>
    </location>
</feature>
<comment type="similarity">
    <text evidence="2 11">Belongs to the sodium:solute symporter (SSF) (TC 2.A.21) family.</text>
</comment>
<feature type="transmembrane region" description="Helical" evidence="12">
    <location>
        <begin position="193"/>
        <end position="214"/>
    </location>
</feature>
<dbReference type="InterPro" id="IPR001734">
    <property type="entry name" value="Na/solute_symporter"/>
</dbReference>
<dbReference type="PANTHER" id="PTHR42985">
    <property type="entry name" value="SODIUM-COUPLED MONOCARBOXYLATE TRANSPORTER"/>
    <property type="match status" value="1"/>
</dbReference>
<evidence type="ECO:0000313" key="13">
    <source>
        <dbReference type="EMBL" id="KAK2585882.1"/>
    </source>
</evidence>
<feature type="transmembrane region" description="Helical" evidence="12">
    <location>
        <begin position="246"/>
        <end position="263"/>
    </location>
</feature>
<organism evidence="13 14">
    <name type="scientific">Odynerus spinipes</name>
    <dbReference type="NCBI Taxonomy" id="1348599"/>
    <lineage>
        <taxon>Eukaryota</taxon>
        <taxon>Metazoa</taxon>
        <taxon>Ecdysozoa</taxon>
        <taxon>Arthropoda</taxon>
        <taxon>Hexapoda</taxon>
        <taxon>Insecta</taxon>
        <taxon>Pterygota</taxon>
        <taxon>Neoptera</taxon>
        <taxon>Endopterygota</taxon>
        <taxon>Hymenoptera</taxon>
        <taxon>Apocrita</taxon>
        <taxon>Aculeata</taxon>
        <taxon>Vespoidea</taxon>
        <taxon>Vespidae</taxon>
        <taxon>Eumeninae</taxon>
        <taxon>Odynerus</taxon>
    </lineage>
</organism>
<sequence length="583" mass="63187">MDEQTTENKTTTLQWPDYLVLGVVLSISAGIGVYYRFTGGRQKTAEEYFSADRSMKIVPLAIALMVSFMSAITLLGISAEAYTYGTMFIVLYIGFGVGTPITMYFYLPVFFELKIMSVFEYLERRFGVKARLLASVANFFHLTLYTGIVLYAPSLALEATTGLSCTMSIILIGVICTFYSTIGGIKAVLITDVFQGVLMFVSVFCIIAVGASALPNGLVDVWDRAYRGGRIDFTAVSMDLTTRHTWWGLLTGGTCMFLSLFAVNQVQVQRLLTVKSLRDSRIALLLNLPIMLALAGITVFSGLVIYAVYEDCDPVKSGRISSIDKLMPLFAAERLSQVPGLTGLFVAGVFSASLSTVSAMLNSLAAVALEDYIKPIYSKIGATFPEEKATLLGKGLAIGNGLSCISLALVAGKLGTLVEAAIGLIGMIGGPLLGVFTLGMFFENANEIGAVVGMTTALIFDFLMAIGPKEDMIVLPTSVDGCGNATLLTLNETMSLNSTMSNETAVPYLNRISYIWYPAIGFNTTVTVGYLISLIVKKFTQDTREPDPNLFTPFVAARIRKRRQDAQRVTSSQMFVLEPSYGK</sequence>
<feature type="transmembrane region" description="Helical" evidence="12">
    <location>
        <begin position="448"/>
        <end position="467"/>
    </location>
</feature>
<dbReference type="EMBL" id="JAIFRP010000021">
    <property type="protein sequence ID" value="KAK2585882.1"/>
    <property type="molecule type" value="Genomic_DNA"/>
</dbReference>
<evidence type="ECO:0000313" key="14">
    <source>
        <dbReference type="Proteomes" id="UP001258017"/>
    </source>
</evidence>
<keyword evidence="6 12" id="KW-1133">Transmembrane helix</keyword>
<feature type="transmembrane region" description="Helical" evidence="12">
    <location>
        <begin position="417"/>
        <end position="441"/>
    </location>
</feature>
<evidence type="ECO:0008006" key="15">
    <source>
        <dbReference type="Google" id="ProtNLM"/>
    </source>
</evidence>
<feature type="transmembrane region" description="Helical" evidence="12">
    <location>
        <begin position="344"/>
        <end position="369"/>
    </location>
</feature>
<dbReference type="PANTHER" id="PTHR42985:SF40">
    <property type="entry name" value="LD47995P-RELATED"/>
    <property type="match status" value="1"/>
</dbReference>
<feature type="transmembrane region" description="Helical" evidence="12">
    <location>
        <begin position="18"/>
        <end position="37"/>
    </location>
</feature>
<evidence type="ECO:0000256" key="1">
    <source>
        <dbReference type="ARBA" id="ARBA00004651"/>
    </source>
</evidence>
<evidence type="ECO:0000256" key="4">
    <source>
        <dbReference type="ARBA" id="ARBA00022475"/>
    </source>
</evidence>
<keyword evidence="4" id="KW-1003">Cell membrane</keyword>
<evidence type="ECO:0000256" key="5">
    <source>
        <dbReference type="ARBA" id="ARBA00022692"/>
    </source>
</evidence>
<dbReference type="InterPro" id="IPR051163">
    <property type="entry name" value="Sodium:Solute_Symporter_SSF"/>
</dbReference>
<comment type="caution">
    <text evidence="13">The sequence shown here is derived from an EMBL/GenBank/DDBJ whole genome shotgun (WGS) entry which is preliminary data.</text>
</comment>
<keyword evidence="3" id="KW-0813">Transport</keyword>
<name>A0AAD9RTX7_9HYME</name>
<protein>
    <recommendedName>
        <fullName evidence="15">Sodium-dependent multivitamin transporter</fullName>
    </recommendedName>
</protein>
<dbReference type="Gene3D" id="1.20.1730.10">
    <property type="entry name" value="Sodium/glucose cotransporter"/>
    <property type="match status" value="1"/>
</dbReference>
<evidence type="ECO:0000256" key="9">
    <source>
        <dbReference type="ARBA" id="ARBA00023136"/>
    </source>
</evidence>
<dbReference type="AlphaFoldDB" id="A0AAD9RTX7"/>